<comment type="subcellular location">
    <subcellularLocation>
        <location evidence="1">Secreted</location>
    </subcellularLocation>
</comment>
<dbReference type="Pfam" id="PF00151">
    <property type="entry name" value="Lipase"/>
    <property type="match status" value="1"/>
</dbReference>
<name>A0A6H5GGL9_9HEMI</name>
<dbReference type="EMBL" id="CADCXU010011607">
    <property type="protein sequence ID" value="CAB0001815.1"/>
    <property type="molecule type" value="Genomic_DNA"/>
</dbReference>
<keyword evidence="3" id="KW-0964">Secreted</keyword>
<sequence length="281" mass="30355">MLQKYTITIIPSLSFLALSNFCAGLAEVESALIPMHFIKVSKPSPHDSPNQPTMTACIVCPKYRRAEAGNVVKVDWSHTAAWKFYPLSALQTAYIGGVIASLINKLLSLQAISVKNLHLIGHSLGAHVMGNAGSMIEGKPARITGLDPAKPGFEGLMAEKYRLDATDADFVDIIHSAAGAAGYYGSLGHVDFYPNGGTPPQPGCFDMSQPWQLIGCSHARSYYYYIESISDPDGFPAVKCDSWGQFKSGSCENNTKIFMGDATPPTLVLSQLLIVLHLFLI</sequence>
<evidence type="ECO:0000313" key="8">
    <source>
        <dbReference type="EMBL" id="CAB0001815.1"/>
    </source>
</evidence>
<dbReference type="GO" id="GO:0016298">
    <property type="term" value="F:lipase activity"/>
    <property type="evidence" value="ECO:0007669"/>
    <property type="project" value="InterPro"/>
</dbReference>
<dbReference type="PRINTS" id="PR00821">
    <property type="entry name" value="TAGLIPASE"/>
</dbReference>
<keyword evidence="5" id="KW-0732">Signal</keyword>
<feature type="chain" id="PRO_5033540063" description="Lipase domain-containing protein" evidence="5">
    <location>
        <begin position="27"/>
        <end position="281"/>
    </location>
</feature>
<dbReference type="Gene3D" id="3.40.50.1820">
    <property type="entry name" value="alpha/beta hydrolase"/>
    <property type="match status" value="1"/>
</dbReference>
<evidence type="ECO:0000259" key="6">
    <source>
        <dbReference type="Pfam" id="PF00151"/>
    </source>
</evidence>
<evidence type="ECO:0000256" key="3">
    <source>
        <dbReference type="ARBA" id="ARBA00022525"/>
    </source>
</evidence>
<dbReference type="SUPFAM" id="SSF53474">
    <property type="entry name" value="alpha/beta-Hydrolases"/>
    <property type="match status" value="1"/>
</dbReference>
<dbReference type="EMBL" id="CADCXU010011606">
    <property type="protein sequence ID" value="CAB0001813.1"/>
    <property type="molecule type" value="Genomic_DNA"/>
</dbReference>
<evidence type="ECO:0000313" key="9">
    <source>
        <dbReference type="Proteomes" id="UP000479000"/>
    </source>
</evidence>
<organism evidence="8 9">
    <name type="scientific">Nesidiocoris tenuis</name>
    <dbReference type="NCBI Taxonomy" id="355587"/>
    <lineage>
        <taxon>Eukaryota</taxon>
        <taxon>Metazoa</taxon>
        <taxon>Ecdysozoa</taxon>
        <taxon>Arthropoda</taxon>
        <taxon>Hexapoda</taxon>
        <taxon>Insecta</taxon>
        <taxon>Pterygota</taxon>
        <taxon>Neoptera</taxon>
        <taxon>Paraneoptera</taxon>
        <taxon>Hemiptera</taxon>
        <taxon>Heteroptera</taxon>
        <taxon>Panheteroptera</taxon>
        <taxon>Cimicomorpha</taxon>
        <taxon>Miridae</taxon>
        <taxon>Dicyphina</taxon>
        <taxon>Nesidiocoris</taxon>
    </lineage>
</organism>
<evidence type="ECO:0000256" key="4">
    <source>
        <dbReference type="RuleBase" id="RU004262"/>
    </source>
</evidence>
<dbReference type="Proteomes" id="UP000479000">
    <property type="component" value="Unassembled WGS sequence"/>
</dbReference>
<feature type="signal peptide" evidence="5">
    <location>
        <begin position="1"/>
        <end position="26"/>
    </location>
</feature>
<dbReference type="InterPro" id="IPR029058">
    <property type="entry name" value="AB_hydrolase_fold"/>
</dbReference>
<feature type="domain" description="Lipase" evidence="6">
    <location>
        <begin position="60"/>
        <end position="253"/>
    </location>
</feature>
<dbReference type="PANTHER" id="PTHR11610:SF178">
    <property type="entry name" value="LIPASE MEMBER H-A-LIKE PROTEIN"/>
    <property type="match status" value="1"/>
</dbReference>
<dbReference type="PANTHER" id="PTHR11610">
    <property type="entry name" value="LIPASE"/>
    <property type="match status" value="1"/>
</dbReference>
<dbReference type="GO" id="GO:0016042">
    <property type="term" value="P:lipid catabolic process"/>
    <property type="evidence" value="ECO:0007669"/>
    <property type="project" value="TreeGrafter"/>
</dbReference>
<evidence type="ECO:0000313" key="7">
    <source>
        <dbReference type="EMBL" id="CAB0001813.1"/>
    </source>
</evidence>
<dbReference type="InterPro" id="IPR013818">
    <property type="entry name" value="Lipase"/>
</dbReference>
<protein>
    <recommendedName>
        <fullName evidence="6">Lipase domain-containing protein</fullName>
    </recommendedName>
</protein>
<comment type="similarity">
    <text evidence="2 4">Belongs to the AB hydrolase superfamily. Lipase family.</text>
</comment>
<evidence type="ECO:0000256" key="5">
    <source>
        <dbReference type="SAM" id="SignalP"/>
    </source>
</evidence>
<dbReference type="GO" id="GO:0005615">
    <property type="term" value="C:extracellular space"/>
    <property type="evidence" value="ECO:0007669"/>
    <property type="project" value="TreeGrafter"/>
</dbReference>
<gene>
    <name evidence="7" type="ORF">NTEN_LOCUS7600</name>
    <name evidence="8" type="ORF">NTEN_LOCUS7602</name>
</gene>
<proteinExistence type="inferred from homology"/>
<dbReference type="AlphaFoldDB" id="A0A6H5GGL9"/>
<dbReference type="InterPro" id="IPR000734">
    <property type="entry name" value="TAG_lipase"/>
</dbReference>
<reference evidence="8 9" key="1">
    <citation type="submission" date="2020-02" db="EMBL/GenBank/DDBJ databases">
        <authorList>
            <person name="Ferguson B K."/>
        </authorList>
    </citation>
    <scope>NUCLEOTIDE SEQUENCE [LARGE SCALE GENOMIC DNA]</scope>
</reference>
<keyword evidence="9" id="KW-1185">Reference proteome</keyword>
<evidence type="ECO:0000256" key="2">
    <source>
        <dbReference type="ARBA" id="ARBA00010701"/>
    </source>
</evidence>
<accession>A0A6H5GGL9</accession>
<dbReference type="OrthoDB" id="199913at2759"/>
<evidence type="ECO:0000256" key="1">
    <source>
        <dbReference type="ARBA" id="ARBA00004613"/>
    </source>
</evidence>